<evidence type="ECO:0000256" key="1">
    <source>
        <dbReference type="ARBA" id="ARBA00022603"/>
    </source>
</evidence>
<dbReference type="AlphaFoldDB" id="A0AAV0WA89"/>
<dbReference type="SUPFAM" id="SSF48452">
    <property type="entry name" value="TPR-like"/>
    <property type="match status" value="1"/>
</dbReference>
<proteinExistence type="predicted"/>
<keyword evidence="4" id="KW-0812">Transmembrane</keyword>
<reference evidence="5 6" key="1">
    <citation type="submission" date="2023-01" db="EMBL/GenBank/DDBJ databases">
        <authorList>
            <person name="Whitehead M."/>
        </authorList>
    </citation>
    <scope>NUCLEOTIDE SEQUENCE [LARGE SCALE GENOMIC DNA]</scope>
</reference>
<gene>
    <name evidence="5" type="ORF">MEUPH1_LOCUS8891</name>
</gene>
<feature type="transmembrane region" description="Helical" evidence="4">
    <location>
        <begin position="297"/>
        <end position="316"/>
    </location>
</feature>
<dbReference type="PANTHER" id="PTHR46165:SF6">
    <property type="entry name" value="SET AND MYND DOMAIN-CONTAINING PROTEIN 4-LIKE PROTEIN"/>
    <property type="match status" value="1"/>
</dbReference>
<dbReference type="GO" id="GO:0032259">
    <property type="term" value="P:methylation"/>
    <property type="evidence" value="ECO:0007669"/>
    <property type="project" value="UniProtKB-KW"/>
</dbReference>
<organism evidence="5 6">
    <name type="scientific">Macrosiphum euphorbiae</name>
    <name type="common">potato aphid</name>
    <dbReference type="NCBI Taxonomy" id="13131"/>
    <lineage>
        <taxon>Eukaryota</taxon>
        <taxon>Metazoa</taxon>
        <taxon>Ecdysozoa</taxon>
        <taxon>Arthropoda</taxon>
        <taxon>Hexapoda</taxon>
        <taxon>Insecta</taxon>
        <taxon>Pterygota</taxon>
        <taxon>Neoptera</taxon>
        <taxon>Paraneoptera</taxon>
        <taxon>Hemiptera</taxon>
        <taxon>Sternorrhyncha</taxon>
        <taxon>Aphidomorpha</taxon>
        <taxon>Aphidoidea</taxon>
        <taxon>Aphididae</taxon>
        <taxon>Macrosiphini</taxon>
        <taxon>Macrosiphum</taxon>
    </lineage>
</organism>
<keyword evidence="2" id="KW-0808">Transferase</keyword>
<evidence type="ECO:0000256" key="3">
    <source>
        <dbReference type="ARBA" id="ARBA00022691"/>
    </source>
</evidence>
<dbReference type="GO" id="GO:0005634">
    <property type="term" value="C:nucleus"/>
    <property type="evidence" value="ECO:0007669"/>
    <property type="project" value="TreeGrafter"/>
</dbReference>
<evidence type="ECO:0000256" key="4">
    <source>
        <dbReference type="SAM" id="Phobius"/>
    </source>
</evidence>
<dbReference type="InterPro" id="IPR046341">
    <property type="entry name" value="SET_dom_sf"/>
</dbReference>
<dbReference type="GO" id="GO:0005737">
    <property type="term" value="C:cytoplasm"/>
    <property type="evidence" value="ECO:0007669"/>
    <property type="project" value="TreeGrafter"/>
</dbReference>
<dbReference type="GO" id="GO:0008168">
    <property type="term" value="F:methyltransferase activity"/>
    <property type="evidence" value="ECO:0007669"/>
    <property type="project" value="UniProtKB-KW"/>
</dbReference>
<dbReference type="GO" id="GO:0042826">
    <property type="term" value="F:histone deacetylase binding"/>
    <property type="evidence" value="ECO:0007669"/>
    <property type="project" value="TreeGrafter"/>
</dbReference>
<evidence type="ECO:0000313" key="5">
    <source>
        <dbReference type="EMBL" id="CAI6352682.1"/>
    </source>
</evidence>
<name>A0AAV0WA89_9HEMI</name>
<dbReference type="EMBL" id="CARXXK010000002">
    <property type="protein sequence ID" value="CAI6352682.1"/>
    <property type="molecule type" value="Genomic_DNA"/>
</dbReference>
<protein>
    <submittedName>
        <fullName evidence="5">Uncharacterized protein</fullName>
    </submittedName>
</protein>
<accession>A0AAV0WA89</accession>
<dbReference type="InterPro" id="IPR052097">
    <property type="entry name" value="SET-MYND_domain_protein"/>
</dbReference>
<dbReference type="Gene3D" id="1.25.40.10">
    <property type="entry name" value="Tetratricopeptide repeat domain"/>
    <property type="match status" value="1"/>
</dbReference>
<dbReference type="Gene3D" id="6.10.140.2220">
    <property type="match status" value="1"/>
</dbReference>
<keyword evidence="6" id="KW-1185">Reference proteome</keyword>
<sequence length="440" mass="50815">MFPDIEIMKTFHKGSDLVDRLLTYVECFQKKEMMGEVYVAFAKLPTAGEKFVYTYNLLKKYKKLPTECKMTNHKNNKKARKIRADASIKFQNSKFHSALFEYNKSVMTAKIDTEYYALALANRSAALYHLEEYDACIQDIHRALTHNYPIELSYKLYEREVKCLKYMGKISEAKLKFKEFSSSLSLAFIFKEKKKDIEMQIESFLKETNKKEINNEQDKLCVIKLFGSPNKNIPALSKFVKMKYSESMSRCLVVSSDINPGEVLAIEKLYVGVLRRESYGFNCQNCFKRCLNGIPCLKYLIIIIIIIINNTLAIYCDETCRIKSYKSGHKYECLLFSTFNYWPGMDHMEHLSLNIFLKSVCELGLDKYVATVCALNADTTDPMMRGFNNIGKYLSDQFCSVYTLEGNETKRSVSDLFSRHCHAAVMVSIMILAGLQIPNH</sequence>
<evidence type="ECO:0000256" key="2">
    <source>
        <dbReference type="ARBA" id="ARBA00022679"/>
    </source>
</evidence>
<dbReference type="PANTHER" id="PTHR46165">
    <property type="entry name" value="SET AND MYND DOMAIN-CONTAINING PROTEIN 4"/>
    <property type="match status" value="1"/>
</dbReference>
<feature type="transmembrane region" description="Helical" evidence="4">
    <location>
        <begin position="420"/>
        <end position="437"/>
    </location>
</feature>
<keyword evidence="4" id="KW-0472">Membrane</keyword>
<dbReference type="InterPro" id="IPR011990">
    <property type="entry name" value="TPR-like_helical_dom_sf"/>
</dbReference>
<comment type="caution">
    <text evidence="5">The sequence shown here is derived from an EMBL/GenBank/DDBJ whole genome shotgun (WGS) entry which is preliminary data.</text>
</comment>
<dbReference type="Gene3D" id="2.170.270.10">
    <property type="entry name" value="SET domain"/>
    <property type="match status" value="1"/>
</dbReference>
<keyword evidence="4" id="KW-1133">Transmembrane helix</keyword>
<keyword evidence="3" id="KW-0949">S-adenosyl-L-methionine</keyword>
<dbReference type="Proteomes" id="UP001160148">
    <property type="component" value="Unassembled WGS sequence"/>
</dbReference>
<evidence type="ECO:0000313" key="6">
    <source>
        <dbReference type="Proteomes" id="UP001160148"/>
    </source>
</evidence>
<keyword evidence="1" id="KW-0489">Methyltransferase</keyword>